<name>A0A0E0E8B3_9ORYZ</name>
<feature type="region of interest" description="Disordered" evidence="1">
    <location>
        <begin position="1"/>
        <end position="21"/>
    </location>
</feature>
<sequence length="181" mass="19787">MAQRPGDGQKKSPRQPVREGVRLSSTLSSRLVLGVAALLVVGCVLNSGRDTDLSSGRSDISRCRFRLGDELLIGGAELAVLDTVIRSRQLRGRRGEKFTGAEMEMEREAASDETIEVDKTESAVRKYRNTLPPSHPNTVPPQGRVGTARYPAMTAVRSYPLNGDDLVPHWPVVRSRAPPKT</sequence>
<proteinExistence type="predicted"/>
<dbReference type="Proteomes" id="UP000008021">
    <property type="component" value="Chromosome 7"/>
</dbReference>
<dbReference type="EnsemblPlants" id="OMERI07G03960.1">
    <property type="protein sequence ID" value="OMERI07G03960.1"/>
    <property type="gene ID" value="OMERI07G03960"/>
</dbReference>
<keyword evidence="3" id="KW-1185">Reference proteome</keyword>
<reference evidence="2" key="1">
    <citation type="submission" date="2015-04" db="UniProtKB">
        <authorList>
            <consortium name="EnsemblPlants"/>
        </authorList>
    </citation>
    <scope>IDENTIFICATION</scope>
</reference>
<accession>A0A0E0E8B3</accession>
<dbReference type="HOGENOM" id="CLU_1557650_0_0_1"/>
<organism evidence="2">
    <name type="scientific">Oryza meridionalis</name>
    <dbReference type="NCBI Taxonomy" id="40149"/>
    <lineage>
        <taxon>Eukaryota</taxon>
        <taxon>Viridiplantae</taxon>
        <taxon>Streptophyta</taxon>
        <taxon>Embryophyta</taxon>
        <taxon>Tracheophyta</taxon>
        <taxon>Spermatophyta</taxon>
        <taxon>Magnoliopsida</taxon>
        <taxon>Liliopsida</taxon>
        <taxon>Poales</taxon>
        <taxon>Poaceae</taxon>
        <taxon>BOP clade</taxon>
        <taxon>Oryzoideae</taxon>
        <taxon>Oryzeae</taxon>
        <taxon>Oryzinae</taxon>
        <taxon>Oryza</taxon>
    </lineage>
</organism>
<evidence type="ECO:0000313" key="2">
    <source>
        <dbReference type="EnsemblPlants" id="OMERI07G03960.1"/>
    </source>
</evidence>
<reference evidence="2" key="2">
    <citation type="submission" date="2018-05" db="EMBL/GenBank/DDBJ databases">
        <title>OmerRS3 (Oryza meridionalis Reference Sequence Version 3).</title>
        <authorList>
            <person name="Zhang J."/>
            <person name="Kudrna D."/>
            <person name="Lee S."/>
            <person name="Talag J."/>
            <person name="Welchert J."/>
            <person name="Wing R.A."/>
        </authorList>
    </citation>
    <scope>NUCLEOTIDE SEQUENCE [LARGE SCALE GENOMIC DNA]</scope>
    <source>
        <strain evidence="2">cv. OR44</strain>
    </source>
</reference>
<evidence type="ECO:0000313" key="3">
    <source>
        <dbReference type="Proteomes" id="UP000008021"/>
    </source>
</evidence>
<dbReference type="Gramene" id="OMERI07G03960.1">
    <property type="protein sequence ID" value="OMERI07G03960.1"/>
    <property type="gene ID" value="OMERI07G03960"/>
</dbReference>
<protein>
    <submittedName>
        <fullName evidence="2">Uncharacterized protein</fullName>
    </submittedName>
</protein>
<dbReference type="AlphaFoldDB" id="A0A0E0E8B3"/>
<evidence type="ECO:0000256" key="1">
    <source>
        <dbReference type="SAM" id="MobiDB-lite"/>
    </source>
</evidence>